<evidence type="ECO:0000313" key="3">
    <source>
        <dbReference type="Proteomes" id="UP000092993"/>
    </source>
</evidence>
<name>A0A1C7LZS6_GRIFR</name>
<keyword evidence="1" id="KW-1133">Transmembrane helix</keyword>
<protein>
    <submittedName>
        <fullName evidence="2">Uncharacterized protein</fullName>
    </submittedName>
</protein>
<comment type="caution">
    <text evidence="2">The sequence shown here is derived from an EMBL/GenBank/DDBJ whole genome shotgun (WGS) entry which is preliminary data.</text>
</comment>
<reference evidence="2 3" key="1">
    <citation type="submission" date="2016-03" db="EMBL/GenBank/DDBJ databases">
        <title>Whole genome sequencing of Grifola frondosa 9006-11.</title>
        <authorList>
            <person name="Min B."/>
            <person name="Park H."/>
            <person name="Kim J.-G."/>
            <person name="Cho H."/>
            <person name="Oh Y.-L."/>
            <person name="Kong W.-S."/>
            <person name="Choi I.-G."/>
        </authorList>
    </citation>
    <scope>NUCLEOTIDE SEQUENCE [LARGE SCALE GENOMIC DNA]</scope>
    <source>
        <strain evidence="2 3">9006-11</strain>
    </source>
</reference>
<accession>A0A1C7LZS6</accession>
<keyword evidence="3" id="KW-1185">Reference proteome</keyword>
<evidence type="ECO:0000313" key="2">
    <source>
        <dbReference type="EMBL" id="OBZ70172.1"/>
    </source>
</evidence>
<keyword evidence="1" id="KW-0812">Transmembrane</keyword>
<feature type="transmembrane region" description="Helical" evidence="1">
    <location>
        <begin position="27"/>
        <end position="47"/>
    </location>
</feature>
<dbReference type="AlphaFoldDB" id="A0A1C7LZS6"/>
<gene>
    <name evidence="2" type="ORF">A0H81_09878</name>
</gene>
<dbReference type="Proteomes" id="UP000092993">
    <property type="component" value="Unassembled WGS sequence"/>
</dbReference>
<dbReference type="EMBL" id="LUGG01000014">
    <property type="protein sequence ID" value="OBZ70172.1"/>
    <property type="molecule type" value="Genomic_DNA"/>
</dbReference>
<evidence type="ECO:0000256" key="1">
    <source>
        <dbReference type="SAM" id="Phobius"/>
    </source>
</evidence>
<proteinExistence type="predicted"/>
<keyword evidence="1" id="KW-0472">Membrane</keyword>
<organism evidence="2 3">
    <name type="scientific">Grifola frondosa</name>
    <name type="common">Maitake</name>
    <name type="synonym">Polyporus frondosus</name>
    <dbReference type="NCBI Taxonomy" id="5627"/>
    <lineage>
        <taxon>Eukaryota</taxon>
        <taxon>Fungi</taxon>
        <taxon>Dikarya</taxon>
        <taxon>Basidiomycota</taxon>
        <taxon>Agaricomycotina</taxon>
        <taxon>Agaricomycetes</taxon>
        <taxon>Polyporales</taxon>
        <taxon>Grifolaceae</taxon>
        <taxon>Grifola</taxon>
    </lineage>
</organism>
<sequence length="107" mass="11872">MQSKWNLRESASAGVCNSSGAAYMYQLSVLSVASLQLSSYLLMSLCYRTIRAARWPLSIASDRSECLSALRSHLSLVHVYQVLYSSCDCARHCVGYCSLHSSRKIRG</sequence>